<gene>
    <name evidence="6" type="ORF">METZ01_LOCUS457266</name>
</gene>
<evidence type="ECO:0000313" key="6">
    <source>
        <dbReference type="EMBL" id="SVE04412.1"/>
    </source>
</evidence>
<comment type="subcellular location">
    <subcellularLocation>
        <location evidence="1">Golgi apparatus membrane</location>
        <topology evidence="1">Peripheral membrane protein</topology>
        <orientation evidence="1">Cytoplasmic side</orientation>
    </subcellularLocation>
</comment>
<protein>
    <submittedName>
        <fullName evidence="6">Uncharacterized protein</fullName>
    </submittedName>
</protein>
<evidence type="ECO:0000256" key="3">
    <source>
        <dbReference type="ARBA" id="ARBA00023121"/>
    </source>
</evidence>
<evidence type="ECO:0000256" key="4">
    <source>
        <dbReference type="ARBA" id="ARBA00023136"/>
    </source>
</evidence>
<keyword evidence="4" id="KW-0472">Membrane</keyword>
<keyword evidence="3" id="KW-0446">Lipid-binding</keyword>
<dbReference type="EMBL" id="UINC01190312">
    <property type="protein sequence ID" value="SVE04412.1"/>
    <property type="molecule type" value="Genomic_DNA"/>
</dbReference>
<dbReference type="AlphaFoldDB" id="A0A383A9L0"/>
<proteinExistence type="predicted"/>
<accession>A0A383A9L0</accession>
<dbReference type="InterPro" id="IPR008628">
    <property type="entry name" value="GPP34-like"/>
</dbReference>
<organism evidence="6">
    <name type="scientific">marine metagenome</name>
    <dbReference type="NCBI Taxonomy" id="408172"/>
    <lineage>
        <taxon>unclassified sequences</taxon>
        <taxon>metagenomes</taxon>
        <taxon>ecological metagenomes</taxon>
    </lineage>
</organism>
<dbReference type="Pfam" id="PF05719">
    <property type="entry name" value="GPP34"/>
    <property type="match status" value="1"/>
</dbReference>
<evidence type="ECO:0000256" key="2">
    <source>
        <dbReference type="ARBA" id="ARBA00023034"/>
    </source>
</evidence>
<feature type="region of interest" description="Disordered" evidence="5">
    <location>
        <begin position="1"/>
        <end position="21"/>
    </location>
</feature>
<feature type="non-terminal residue" evidence="6">
    <location>
        <position position="158"/>
    </location>
</feature>
<dbReference type="GO" id="GO:0000139">
    <property type="term" value="C:Golgi membrane"/>
    <property type="evidence" value="ECO:0007669"/>
    <property type="project" value="UniProtKB-SubCell"/>
</dbReference>
<evidence type="ECO:0000256" key="1">
    <source>
        <dbReference type="ARBA" id="ARBA00004255"/>
    </source>
</evidence>
<dbReference type="Gene3D" id="1.10.3630.10">
    <property type="entry name" value="yeast vps74-n-term truncation variant domain like"/>
    <property type="match status" value="1"/>
</dbReference>
<evidence type="ECO:0000256" key="5">
    <source>
        <dbReference type="SAM" id="MobiDB-lite"/>
    </source>
</evidence>
<dbReference type="GO" id="GO:0070273">
    <property type="term" value="F:phosphatidylinositol-4-phosphate binding"/>
    <property type="evidence" value="ECO:0007669"/>
    <property type="project" value="InterPro"/>
</dbReference>
<keyword evidence="2" id="KW-0333">Golgi apparatus</keyword>
<dbReference type="InterPro" id="IPR038261">
    <property type="entry name" value="GPP34-like_sf"/>
</dbReference>
<reference evidence="6" key="1">
    <citation type="submission" date="2018-05" db="EMBL/GenBank/DDBJ databases">
        <authorList>
            <person name="Lanie J.A."/>
            <person name="Ng W.-L."/>
            <person name="Kazmierczak K.M."/>
            <person name="Andrzejewski T.M."/>
            <person name="Davidsen T.M."/>
            <person name="Wayne K.J."/>
            <person name="Tettelin H."/>
            <person name="Glass J.I."/>
            <person name="Rusch D."/>
            <person name="Podicherti R."/>
            <person name="Tsui H.-C.T."/>
            <person name="Winkler M.E."/>
        </authorList>
    </citation>
    <scope>NUCLEOTIDE SEQUENCE</scope>
</reference>
<name>A0A383A9L0_9ZZZZ</name>
<sequence length="158" mass="17645">MAIPKRSELGEARSKGWPKVKEETTIPTTEHFLLMSLSLSPNHGTPAALTHMGHDIGFAGAILIDLMLYRRIGFHHSRVEVIDLAPTGHPFLEKALEKFHSARKVLTLGKWIELLAEDATSLKQTAFKRLTERGLVAIKRRALVNGFEAHFFPLTKNG</sequence>